<evidence type="ECO:0000256" key="4">
    <source>
        <dbReference type="ARBA" id="ARBA00013061"/>
    </source>
</evidence>
<dbReference type="SUPFAM" id="SSF53748">
    <property type="entry name" value="Phosphoglycerate kinase"/>
    <property type="match status" value="1"/>
</dbReference>
<evidence type="ECO:0000313" key="11">
    <source>
        <dbReference type="EMBL" id="MEK0084363.1"/>
    </source>
</evidence>
<comment type="similarity">
    <text evidence="2 9 10">Belongs to the phosphoglycerate kinase family.</text>
</comment>
<keyword evidence="7 9" id="KW-0418">Kinase</keyword>
<dbReference type="InterPro" id="IPR015911">
    <property type="entry name" value="Phosphoglycerate_kinase_CS"/>
</dbReference>
<comment type="caution">
    <text evidence="9">Lacks conserved residue(s) required for the propagation of feature annotation.</text>
</comment>
<dbReference type="PRINTS" id="PR00477">
    <property type="entry name" value="PHGLYCKINASE"/>
</dbReference>
<keyword evidence="5 9" id="KW-0808">Transferase</keyword>
<comment type="catalytic activity">
    <reaction evidence="1 9 10">
        <text>(2R)-3-phosphoglycerate + ATP = (2R)-3-phospho-glyceroyl phosphate + ADP</text>
        <dbReference type="Rhea" id="RHEA:14801"/>
        <dbReference type="ChEBI" id="CHEBI:30616"/>
        <dbReference type="ChEBI" id="CHEBI:57604"/>
        <dbReference type="ChEBI" id="CHEBI:58272"/>
        <dbReference type="ChEBI" id="CHEBI:456216"/>
        <dbReference type="EC" id="2.7.2.3"/>
    </reaction>
</comment>
<sequence>MPAFRTLDGVDVKGKRVLVRVDFNVPMQNGEVTDATRIERAAVTIEELMRKGARVVILSHFGRPKGKVESSMSLAPIDKVLSQALGGVDVRFAPDCVGPLAHAVVDALPEGGVALLENLRFHAGEEKGDPAFADQLATLGDIYVNDAFSVSHRAHASVTGLAERLPSYAGRLMQAELEALQAVLGGADRPTAALIGGAKVSTKLDVLGNVLDKVDVLVIGGGMANTFLNAKGIDVGKSLCERDLADTAREIMAKAEAKKVEILLPVDAVVAKEFRAGAPCRTVALDAIEPDDMILDVGPASARAIAERLGTCRTMLWNGPLGAFEIEPFDRGTNEVARAAAALTKAGKLKTVAGGGDTVAALAHAGVLDDFTYVSTAGGAFLEWLEGKELPGVAALARHAA</sequence>
<feature type="binding site" evidence="9">
    <location>
        <position position="120"/>
    </location>
    <ligand>
        <name>substrate</name>
    </ligand>
</feature>
<name>A0ABU8XVB1_9PROT</name>
<dbReference type="Gene3D" id="3.40.50.1260">
    <property type="entry name" value="Phosphoglycerate kinase, N-terminal domain"/>
    <property type="match status" value="2"/>
</dbReference>
<feature type="binding site" evidence="9">
    <location>
        <position position="203"/>
    </location>
    <ligand>
        <name>ATP</name>
        <dbReference type="ChEBI" id="CHEBI:30616"/>
    </ligand>
</feature>
<comment type="caution">
    <text evidence="11">The sequence shown here is derived from an EMBL/GenBank/DDBJ whole genome shotgun (WGS) entry which is preliminary data.</text>
</comment>
<comment type="subcellular location">
    <subcellularLocation>
        <location evidence="9">Cytoplasm</location>
    </subcellularLocation>
</comment>
<organism evidence="11 12">
    <name type="scientific">Benzoatithermus flavus</name>
    <dbReference type="NCBI Taxonomy" id="3108223"/>
    <lineage>
        <taxon>Bacteria</taxon>
        <taxon>Pseudomonadati</taxon>
        <taxon>Pseudomonadota</taxon>
        <taxon>Alphaproteobacteria</taxon>
        <taxon>Geminicoccales</taxon>
        <taxon>Geminicoccaceae</taxon>
        <taxon>Benzoatithermus</taxon>
    </lineage>
</organism>
<dbReference type="InterPro" id="IPR015824">
    <property type="entry name" value="Phosphoglycerate_kinase_N"/>
</dbReference>
<feature type="binding site" evidence="9">
    <location>
        <begin position="60"/>
        <end position="63"/>
    </location>
    <ligand>
        <name>substrate</name>
    </ligand>
</feature>
<protein>
    <recommendedName>
        <fullName evidence="4 9">Phosphoglycerate kinase</fullName>
        <ecNumber evidence="4 9">2.7.2.3</ecNumber>
    </recommendedName>
</protein>
<evidence type="ECO:0000256" key="5">
    <source>
        <dbReference type="ARBA" id="ARBA00022679"/>
    </source>
</evidence>
<dbReference type="PROSITE" id="PS00111">
    <property type="entry name" value="PGLYCERATE_KINASE"/>
    <property type="match status" value="1"/>
</dbReference>
<gene>
    <name evidence="9" type="primary">pgk</name>
    <name evidence="11" type="ORF">U1T56_14495</name>
</gene>
<dbReference type="PIRSF" id="PIRSF000724">
    <property type="entry name" value="Pgk"/>
    <property type="match status" value="1"/>
</dbReference>
<keyword evidence="9" id="KW-0963">Cytoplasm</keyword>
<proteinExistence type="inferred from homology"/>
<keyword evidence="8 9" id="KW-0067">ATP-binding</keyword>
<evidence type="ECO:0000313" key="12">
    <source>
        <dbReference type="Proteomes" id="UP001375743"/>
    </source>
</evidence>
<dbReference type="InterPro" id="IPR001576">
    <property type="entry name" value="Phosphoglycerate_kinase"/>
</dbReference>
<feature type="binding site" evidence="9">
    <location>
        <position position="325"/>
    </location>
    <ligand>
        <name>ATP</name>
        <dbReference type="ChEBI" id="CHEBI:30616"/>
    </ligand>
</feature>
<evidence type="ECO:0000256" key="10">
    <source>
        <dbReference type="RuleBase" id="RU000532"/>
    </source>
</evidence>
<evidence type="ECO:0000256" key="2">
    <source>
        <dbReference type="ARBA" id="ARBA00008982"/>
    </source>
</evidence>
<feature type="binding site" evidence="9">
    <location>
        <begin position="355"/>
        <end position="358"/>
    </location>
    <ligand>
        <name>ATP</name>
        <dbReference type="ChEBI" id="CHEBI:30616"/>
    </ligand>
</feature>
<dbReference type="RefSeq" id="WP_418160213.1">
    <property type="nucleotide sequence ID" value="NZ_JBBLZC010000014.1"/>
</dbReference>
<evidence type="ECO:0000256" key="9">
    <source>
        <dbReference type="HAMAP-Rule" id="MF_00145"/>
    </source>
</evidence>
<keyword evidence="6 9" id="KW-0547">Nucleotide-binding</keyword>
<feature type="binding site" evidence="9">
    <location>
        <position position="37"/>
    </location>
    <ligand>
        <name>substrate</name>
    </ligand>
</feature>
<comment type="pathway">
    <text evidence="9">Carbohydrate degradation; glycolysis; pyruvate from D-glyceraldehyde 3-phosphate: step 2/5.</text>
</comment>
<dbReference type="Proteomes" id="UP001375743">
    <property type="component" value="Unassembled WGS sequence"/>
</dbReference>
<keyword evidence="9" id="KW-0324">Glycolysis</keyword>
<keyword evidence="12" id="KW-1185">Reference proteome</keyword>
<evidence type="ECO:0000256" key="1">
    <source>
        <dbReference type="ARBA" id="ARBA00000642"/>
    </source>
</evidence>
<evidence type="ECO:0000256" key="6">
    <source>
        <dbReference type="ARBA" id="ARBA00022741"/>
    </source>
</evidence>
<evidence type="ECO:0000256" key="7">
    <source>
        <dbReference type="ARBA" id="ARBA00022777"/>
    </source>
</evidence>
<dbReference type="HAMAP" id="MF_00145">
    <property type="entry name" value="Phosphoglyc_kinase"/>
    <property type="match status" value="1"/>
</dbReference>
<evidence type="ECO:0000256" key="8">
    <source>
        <dbReference type="ARBA" id="ARBA00022840"/>
    </source>
</evidence>
<feature type="binding site" evidence="9">
    <location>
        <position position="153"/>
    </location>
    <ligand>
        <name>substrate</name>
    </ligand>
</feature>
<evidence type="ECO:0000256" key="3">
    <source>
        <dbReference type="ARBA" id="ARBA00011245"/>
    </source>
</evidence>
<dbReference type="InterPro" id="IPR036043">
    <property type="entry name" value="Phosphoglycerate_kinase_sf"/>
</dbReference>
<feature type="binding site" evidence="9">
    <location>
        <begin position="22"/>
        <end position="24"/>
    </location>
    <ligand>
        <name>substrate</name>
    </ligand>
</feature>
<accession>A0ABU8XVB1</accession>
<dbReference type="Pfam" id="PF00162">
    <property type="entry name" value="PGK"/>
    <property type="match status" value="1"/>
</dbReference>
<comment type="subunit">
    <text evidence="3 9">Monomer.</text>
</comment>
<dbReference type="EMBL" id="JBBLZC010000014">
    <property type="protein sequence ID" value="MEK0084363.1"/>
    <property type="molecule type" value="Genomic_DNA"/>
</dbReference>
<dbReference type="GO" id="GO:0004618">
    <property type="term" value="F:phosphoglycerate kinase activity"/>
    <property type="evidence" value="ECO:0007669"/>
    <property type="project" value="UniProtKB-EC"/>
</dbReference>
<dbReference type="PANTHER" id="PTHR11406">
    <property type="entry name" value="PHOSPHOGLYCERATE KINASE"/>
    <property type="match status" value="1"/>
</dbReference>
<dbReference type="EC" id="2.7.2.3" evidence="4 9"/>
<dbReference type="PANTHER" id="PTHR11406:SF23">
    <property type="entry name" value="PHOSPHOGLYCERATE KINASE 1, CHLOROPLASTIC-RELATED"/>
    <property type="match status" value="1"/>
</dbReference>
<reference evidence="11 12" key="1">
    <citation type="submission" date="2024-01" db="EMBL/GenBank/DDBJ databases">
        <title>Multi-omics insights into the function and evolution of sodium benzoate biodegradation pathways in Benzoatithermus flavus gen. nov., sp. nov. from hot spring.</title>
        <authorList>
            <person name="Hu C.-J."/>
            <person name="Li W.-J."/>
        </authorList>
    </citation>
    <scope>NUCLEOTIDE SEQUENCE [LARGE SCALE GENOMIC DNA]</scope>
    <source>
        <strain evidence="11 12">SYSU G07066</strain>
    </source>
</reference>